<feature type="region of interest" description="Disordered" evidence="1">
    <location>
        <begin position="374"/>
        <end position="406"/>
    </location>
</feature>
<evidence type="ECO:0000313" key="2">
    <source>
        <dbReference type="EMBL" id="KPV73550.1"/>
    </source>
</evidence>
<dbReference type="OrthoDB" id="2524267at2759"/>
<dbReference type="GeneID" id="28977932"/>
<feature type="region of interest" description="Disordered" evidence="1">
    <location>
        <begin position="1"/>
        <end position="28"/>
    </location>
</feature>
<reference evidence="2 3" key="1">
    <citation type="journal article" date="2015" name="Front. Microbiol.">
        <title>Genome sequence of the plant growth promoting endophytic yeast Rhodotorula graminis WP1.</title>
        <authorList>
            <person name="Firrincieli A."/>
            <person name="Otillar R."/>
            <person name="Salamov A."/>
            <person name="Schmutz J."/>
            <person name="Khan Z."/>
            <person name="Redman R.S."/>
            <person name="Fleck N.D."/>
            <person name="Lindquist E."/>
            <person name="Grigoriev I.V."/>
            <person name="Doty S.L."/>
        </authorList>
    </citation>
    <scope>NUCLEOTIDE SEQUENCE [LARGE SCALE GENOMIC DNA]</scope>
    <source>
        <strain evidence="2 3">WP1</strain>
    </source>
</reference>
<accession>A0A0P9GK28</accession>
<keyword evidence="3" id="KW-1185">Reference proteome</keyword>
<name>A0A0P9GK28_RHOGW</name>
<dbReference type="RefSeq" id="XP_018269599.1">
    <property type="nucleotide sequence ID" value="XM_018417484.1"/>
</dbReference>
<gene>
    <name evidence="2" type="ORF">RHOBADRAFT_54760</name>
</gene>
<evidence type="ECO:0000313" key="3">
    <source>
        <dbReference type="Proteomes" id="UP000053890"/>
    </source>
</evidence>
<feature type="compositionally biased region" description="Acidic residues" evidence="1">
    <location>
        <begin position="382"/>
        <end position="391"/>
    </location>
</feature>
<feature type="compositionally biased region" description="Polar residues" evidence="1">
    <location>
        <begin position="12"/>
        <end position="23"/>
    </location>
</feature>
<dbReference type="OMA" id="LEIPFWE"/>
<dbReference type="EMBL" id="KQ474082">
    <property type="protein sequence ID" value="KPV73550.1"/>
    <property type="molecule type" value="Genomic_DNA"/>
</dbReference>
<feature type="region of interest" description="Disordered" evidence="1">
    <location>
        <begin position="434"/>
        <end position="453"/>
    </location>
</feature>
<evidence type="ECO:0000256" key="1">
    <source>
        <dbReference type="SAM" id="MobiDB-lite"/>
    </source>
</evidence>
<protein>
    <submittedName>
        <fullName evidence="2">Uncharacterized protein</fullName>
    </submittedName>
</protein>
<dbReference type="Proteomes" id="UP000053890">
    <property type="component" value="Unassembled WGS sequence"/>
</dbReference>
<dbReference type="AlphaFoldDB" id="A0A0P9GK28"/>
<organism evidence="2 3">
    <name type="scientific">Rhodotorula graminis (strain WP1)</name>
    <dbReference type="NCBI Taxonomy" id="578459"/>
    <lineage>
        <taxon>Eukaryota</taxon>
        <taxon>Fungi</taxon>
        <taxon>Dikarya</taxon>
        <taxon>Basidiomycota</taxon>
        <taxon>Pucciniomycotina</taxon>
        <taxon>Microbotryomycetes</taxon>
        <taxon>Sporidiobolales</taxon>
        <taxon>Sporidiobolaceae</taxon>
        <taxon>Rhodotorula</taxon>
    </lineage>
</organism>
<sequence>MSEVKSSRADGGNSTRNTDQSSTRQDDVGQAHFLRLPDELIAAISRFYNPPIPFELGHFTLPSRYMREGRDELRSMAATCRRLARVVRPLLYRTLVFVDDKRRTRTVHFYSAKDIHTYVRELYWQPSYLYNDMSPVFLPIAENLTYLVLAFLPQNVPDEFISDDYAGLTTLRTSFTNALRHLKHLEALEIPFWESREDPTFTFSTDIMPSLKHVSIGDWQQWDAFEVEHKIDVVKWLIHPDLDFDENIIRGFFEHLGRQTRVLQFAAQSGWGRTDLPQGLTENLRQISWYKDIRQHPLDSFTLHGFNPLTSHKREWARLLPSFLSLLTASNVRNMAFIDVPSLRNARRHRFNWSGTEPMLKVTTVQIALALDEDTKDHGDGGEDFEEDDDASESHAKQGEAQPMSERVTADDLEPLLALFPNVVNLSLANIHRATQPTPSTDDDEHDGQHPLPLDSDAYEAFARDTFLPAARAFVDQLRLFERFTELGQVVFRSAEARLAVRFRREEAGPAGEGQGERPRWHEELRRLY</sequence>
<proteinExistence type="predicted"/>